<evidence type="ECO:0000313" key="1">
    <source>
        <dbReference type="EMBL" id="CAD6197883.1"/>
    </source>
</evidence>
<proteinExistence type="predicted"/>
<dbReference type="EMBL" id="CAJGYM010000108">
    <property type="protein sequence ID" value="CAD6197883.1"/>
    <property type="molecule type" value="Genomic_DNA"/>
</dbReference>
<evidence type="ECO:0000313" key="2">
    <source>
        <dbReference type="Proteomes" id="UP000835052"/>
    </source>
</evidence>
<accession>A0A8S1HUL1</accession>
<dbReference type="AlphaFoldDB" id="A0A8S1HUL1"/>
<organism evidence="1 2">
    <name type="scientific">Caenorhabditis auriculariae</name>
    <dbReference type="NCBI Taxonomy" id="2777116"/>
    <lineage>
        <taxon>Eukaryota</taxon>
        <taxon>Metazoa</taxon>
        <taxon>Ecdysozoa</taxon>
        <taxon>Nematoda</taxon>
        <taxon>Chromadorea</taxon>
        <taxon>Rhabditida</taxon>
        <taxon>Rhabditina</taxon>
        <taxon>Rhabditomorpha</taxon>
        <taxon>Rhabditoidea</taxon>
        <taxon>Rhabditidae</taxon>
        <taxon>Peloderinae</taxon>
        <taxon>Caenorhabditis</taxon>
    </lineage>
</organism>
<reference evidence="1" key="1">
    <citation type="submission" date="2020-10" db="EMBL/GenBank/DDBJ databases">
        <authorList>
            <person name="Kikuchi T."/>
        </authorList>
    </citation>
    <scope>NUCLEOTIDE SEQUENCE</scope>
    <source>
        <strain evidence="1">NKZ352</strain>
    </source>
</reference>
<comment type="caution">
    <text evidence="1">The sequence shown here is derived from an EMBL/GenBank/DDBJ whole genome shotgun (WGS) entry which is preliminary data.</text>
</comment>
<name>A0A8S1HUL1_9PELO</name>
<sequence>MKVSRRCWEAIRKGFDHLLESFRTPSKGPKADLPNVFSPLLFENWAAVAVDHEQWEEAVKRLDTSRTDGRVNNSRAGSLALKPLSTRVEKLSGISQWLLCATPLSWSSGAPEKPALGALTSRFGISRPAVTHILCPSL</sequence>
<gene>
    <name evidence="1" type="ORF">CAUJ_LOCUS13790</name>
</gene>
<dbReference type="Proteomes" id="UP000835052">
    <property type="component" value="Unassembled WGS sequence"/>
</dbReference>
<protein>
    <submittedName>
        <fullName evidence="1">Uncharacterized protein</fullName>
    </submittedName>
</protein>
<keyword evidence="2" id="KW-1185">Reference proteome</keyword>